<dbReference type="AlphaFoldDB" id="A0A2T3ANB2"/>
<dbReference type="GO" id="GO:0106073">
    <property type="term" value="F:dolichyl pyrophosphate Glc2Man9GlcNAc2 alpha-1,2-glucosyltransferase activity"/>
    <property type="evidence" value="ECO:0007669"/>
    <property type="project" value="UniProtKB-EC"/>
</dbReference>
<dbReference type="Proteomes" id="UP000241462">
    <property type="component" value="Unassembled WGS sequence"/>
</dbReference>
<dbReference type="PANTHER" id="PTHR12989:SF10">
    <property type="entry name" value="DOL-P-GLC:GLC(2)MAN(9)GLCNAC(2)-PP-DOL ALPHA-1,2-GLUCOSYLTRANSFERASE-RELATED"/>
    <property type="match status" value="1"/>
</dbReference>
<dbReference type="STRING" id="2025994.A0A2T3ANB2"/>
<keyword evidence="9" id="KW-0256">Endoplasmic reticulum</keyword>
<dbReference type="UniPathway" id="UPA00378"/>
<dbReference type="Pfam" id="PF04922">
    <property type="entry name" value="DIE2_ALG10"/>
    <property type="match status" value="1"/>
</dbReference>
<proteinExistence type="inferred from homology"/>
<dbReference type="EC" id="2.4.1.256" evidence="4"/>
<comment type="pathway">
    <text evidence="2">Protein modification; protein glycosylation.</text>
</comment>
<evidence type="ECO:0000256" key="8">
    <source>
        <dbReference type="ARBA" id="ARBA00022692"/>
    </source>
</evidence>
<keyword evidence="7" id="KW-0808">Transferase</keyword>
<feature type="transmembrane region" description="Helical" evidence="15">
    <location>
        <begin position="87"/>
        <end position="109"/>
    </location>
</feature>
<evidence type="ECO:0000256" key="9">
    <source>
        <dbReference type="ARBA" id="ARBA00022824"/>
    </source>
</evidence>
<evidence type="ECO:0000256" key="11">
    <source>
        <dbReference type="ARBA" id="ARBA00023136"/>
    </source>
</evidence>
<evidence type="ECO:0000313" key="17">
    <source>
        <dbReference type="EMBL" id="PSS05152.1"/>
    </source>
</evidence>
<organism evidence="17 18">
    <name type="scientific">Coniella lustricola</name>
    <dbReference type="NCBI Taxonomy" id="2025994"/>
    <lineage>
        <taxon>Eukaryota</taxon>
        <taxon>Fungi</taxon>
        <taxon>Dikarya</taxon>
        <taxon>Ascomycota</taxon>
        <taxon>Pezizomycotina</taxon>
        <taxon>Sordariomycetes</taxon>
        <taxon>Sordariomycetidae</taxon>
        <taxon>Diaporthales</taxon>
        <taxon>Schizoparmaceae</taxon>
        <taxon>Coniella</taxon>
    </lineage>
</organism>
<comment type="catalytic activity">
    <reaction evidence="14">
        <text>an alpha-D-Glc-(1-&gt;3)-alpha-D-Glc-(1-&gt;3)-alpha-D-Man-(1-&gt;2)-alpha-D-Man-(1-&gt;2)-alpha-D-Man-(1-&gt;3)-[alpha-D-Man-(1-&gt;2)-alpha-D-Man-(1-&gt;3)-[alpha-D-Man-(1-&gt;2)-alpha-D-Man-(1-&gt;6)]-alpha-D-Man-(1-&gt;6)]-beta-D-Man-(1-&gt;4)-beta-D-GlcNAc-(1-&gt;4)-alpha-D-GlcNAc-diphospho-di-trans,poly-cis-dolichol + a di-trans,poly-cis-dolichyl beta-D-glucosyl phosphate = a alpha-D-Glc-(1-&gt;2)-alpha-D-Glc-(1-&gt;3)-alpha-D-Glc-(1-&gt;3)-alpha-D-Man-(1-&gt;2)-alpha-D-Man-(1-&gt;2)-alpha-D-Man-(1-&gt;3)-[alpha-D-Man-(1-&gt;2)-alpha-D-Man-(1-&gt;3)-[alpha-D-Man-(1-&gt;2)-alpha-D-Man-(1-&gt;6)]-alpha-D-Man-(1-&gt;6)]-beta-D-Man-(1-&gt;4)-beta-D-GlcNAc-(1-&gt;4)-alpha-D-GlcNAc-diphospho-di-trans,poly-cis-dolichol + a di-trans,poly-cis-dolichyl phosphate + H(+)</text>
        <dbReference type="Rhea" id="RHEA:29543"/>
        <dbReference type="Rhea" id="RHEA-COMP:19498"/>
        <dbReference type="Rhea" id="RHEA-COMP:19502"/>
        <dbReference type="Rhea" id="RHEA-COMP:19512"/>
        <dbReference type="Rhea" id="RHEA-COMP:19522"/>
        <dbReference type="ChEBI" id="CHEBI:15378"/>
        <dbReference type="ChEBI" id="CHEBI:57525"/>
        <dbReference type="ChEBI" id="CHEBI:57683"/>
        <dbReference type="ChEBI" id="CHEBI:132522"/>
        <dbReference type="ChEBI" id="CHEBI:132523"/>
        <dbReference type="EC" id="2.4.1.256"/>
    </reaction>
    <physiologicalReaction direction="left-to-right" evidence="14">
        <dbReference type="Rhea" id="RHEA:29544"/>
    </physiologicalReaction>
</comment>
<keyword evidence="10 15" id="KW-1133">Transmembrane helix</keyword>
<dbReference type="OrthoDB" id="4769at2759"/>
<evidence type="ECO:0000256" key="10">
    <source>
        <dbReference type="ARBA" id="ARBA00022989"/>
    </source>
</evidence>
<dbReference type="InParanoid" id="A0A2T3ANB2"/>
<dbReference type="GO" id="GO:0006488">
    <property type="term" value="P:dolichol-linked oligosaccharide biosynthetic process"/>
    <property type="evidence" value="ECO:0007669"/>
    <property type="project" value="InterPro"/>
</dbReference>
<comment type="similarity">
    <text evidence="3">Belongs to the ALG10 glucosyltransferase family.</text>
</comment>
<keyword evidence="18" id="KW-1185">Reference proteome</keyword>
<evidence type="ECO:0000256" key="1">
    <source>
        <dbReference type="ARBA" id="ARBA00004477"/>
    </source>
</evidence>
<dbReference type="FunCoup" id="A0A2T3ANB2">
    <property type="interactions" value="648"/>
</dbReference>
<dbReference type="InterPro" id="IPR016900">
    <property type="entry name" value="Alg10"/>
</dbReference>
<protein>
    <recommendedName>
        <fullName evidence="5">Dol-P-Glc:Glc(2)Man(9)GlcNAc(2)-PP-Dol alpha-1,2-glucosyltransferase</fullName>
        <ecNumber evidence="4">2.4.1.256</ecNumber>
    </recommendedName>
    <alternativeName>
        <fullName evidence="12">Asparagine-linked glycosylation protein 10</fullName>
    </alternativeName>
</protein>
<comment type="function">
    <text evidence="13">Dol-P-Glc:Glc(2)Man(9)GlcNAc(2)-PP-Dol alpha-1,2-glucosyltransferase that operates in the biosynthetic pathway of dolichol-linked oligosaccharides, the glycan precursors employed in protein asparagine (N)-glycosylation. The assembly of dolichol-linked oligosaccharides begins on the cytosolic side of the endoplasmic reticulum membrane and finishes in its lumen. The sequential addition of sugars to dolichol pyrophosphate produces dolichol-linked oligosaccharides containing fourteen sugars, including two GlcNAcs, nine mannoses and three glucoses. Once assembled, the oligosaccharide is transferred from the lipid to nascent proteins by oligosaccharyltransferases. In the lumen of the endoplasmic reticulum, adds the third and last glucose residue from dolichyl phosphate glucose (Dol-P-Glc) onto the lipid-linked oligosaccharide intermediate Glc(2)Man(9)GlcNAc(2)-PP-Dol to produce Glc(3)Man(9)GlcNAc(2)-PP-Dol.</text>
</comment>
<evidence type="ECO:0000256" key="12">
    <source>
        <dbReference type="ARBA" id="ARBA00032069"/>
    </source>
</evidence>
<evidence type="ECO:0000256" key="2">
    <source>
        <dbReference type="ARBA" id="ARBA00004922"/>
    </source>
</evidence>
<evidence type="ECO:0000256" key="3">
    <source>
        <dbReference type="ARBA" id="ARBA00010600"/>
    </source>
</evidence>
<comment type="subcellular location">
    <subcellularLocation>
        <location evidence="1">Endoplasmic reticulum membrane</location>
        <topology evidence="1">Multi-pass membrane protein</topology>
    </subcellularLocation>
</comment>
<feature type="transmembrane region" description="Helical" evidence="15">
    <location>
        <begin position="433"/>
        <end position="456"/>
    </location>
</feature>
<feature type="transmembrane region" description="Helical" evidence="15">
    <location>
        <begin position="130"/>
        <end position="152"/>
    </location>
</feature>
<evidence type="ECO:0000256" key="7">
    <source>
        <dbReference type="ARBA" id="ARBA00022679"/>
    </source>
</evidence>
<evidence type="ECO:0000256" key="5">
    <source>
        <dbReference type="ARBA" id="ARBA00018512"/>
    </source>
</evidence>
<feature type="transmembrane region" description="Helical" evidence="15">
    <location>
        <begin position="391"/>
        <end position="413"/>
    </location>
</feature>
<feature type="transmembrane region" description="Helical" evidence="15">
    <location>
        <begin position="595"/>
        <end position="614"/>
    </location>
</feature>
<reference evidence="17 18" key="1">
    <citation type="journal article" date="2018" name="Mycol. Prog.">
        <title>Coniella lustricola, a new species from submerged detritus.</title>
        <authorList>
            <person name="Raudabaugh D.B."/>
            <person name="Iturriaga T."/>
            <person name="Carver A."/>
            <person name="Mondo S."/>
            <person name="Pangilinan J."/>
            <person name="Lipzen A."/>
            <person name="He G."/>
            <person name="Amirebrahimi M."/>
            <person name="Grigoriev I.V."/>
            <person name="Miller A.N."/>
        </authorList>
    </citation>
    <scope>NUCLEOTIDE SEQUENCE [LARGE SCALE GENOMIC DNA]</scope>
    <source>
        <strain evidence="17 18">B22-T-1</strain>
    </source>
</reference>
<evidence type="ECO:0000256" key="4">
    <source>
        <dbReference type="ARBA" id="ARBA00011967"/>
    </source>
</evidence>
<keyword evidence="8 15" id="KW-0812">Transmembrane</keyword>
<evidence type="ECO:0000256" key="15">
    <source>
        <dbReference type="SAM" id="Phobius"/>
    </source>
</evidence>
<evidence type="ECO:0000256" key="16">
    <source>
        <dbReference type="SAM" id="SignalP"/>
    </source>
</evidence>
<keyword evidence="16" id="KW-0732">Signal</keyword>
<feature type="transmembrane region" description="Helical" evidence="15">
    <location>
        <begin position="321"/>
        <end position="340"/>
    </location>
</feature>
<feature type="chain" id="PRO_5015455847" description="Dol-P-Glc:Glc(2)Man(9)GlcNAc(2)-PP-Dol alpha-1,2-glucosyltransferase" evidence="16">
    <location>
        <begin position="23"/>
        <end position="638"/>
    </location>
</feature>
<dbReference type="GO" id="GO:0005789">
    <property type="term" value="C:endoplasmic reticulum membrane"/>
    <property type="evidence" value="ECO:0007669"/>
    <property type="project" value="UniProtKB-SubCell"/>
</dbReference>
<gene>
    <name evidence="17" type="ORF">BD289DRAFT_358315</name>
</gene>
<dbReference type="PANTHER" id="PTHR12989">
    <property type="entry name" value="ALPHA-1,2-GLUCOSYLTRANSFERASE ALG10"/>
    <property type="match status" value="1"/>
</dbReference>
<evidence type="ECO:0000256" key="6">
    <source>
        <dbReference type="ARBA" id="ARBA00022676"/>
    </source>
</evidence>
<feature type="transmembrane region" description="Helical" evidence="15">
    <location>
        <begin position="283"/>
        <end position="301"/>
    </location>
</feature>
<feature type="signal peptide" evidence="16">
    <location>
        <begin position="1"/>
        <end position="22"/>
    </location>
</feature>
<evidence type="ECO:0000313" key="18">
    <source>
        <dbReference type="Proteomes" id="UP000241462"/>
    </source>
</evidence>
<evidence type="ECO:0000256" key="14">
    <source>
        <dbReference type="ARBA" id="ARBA00048064"/>
    </source>
</evidence>
<keyword evidence="6" id="KW-0328">Glycosyltransferase</keyword>
<dbReference type="EMBL" id="KZ678372">
    <property type="protein sequence ID" value="PSS05152.1"/>
    <property type="molecule type" value="Genomic_DNA"/>
</dbReference>
<sequence>MLWPSLLCVVLAGLFWQAAVNSWVPEPYLDEIFHIPQAQKYCQGRWSYWDDKITTPPGLYLISNAILRLTWLVTGGCSAQALRMTNWLAIAAMPLIAMKCRGLIEGLLAERQFEGGKRSPPSREPVLSTYAFHTGLNIALFPLLFFFSGLYYTDVYSTLVALAAYWNHLTRVSTNSAVTWKSDVLVVVFGVASLAMRQTNVFWVAAFMGGLEAVHAVKLLRPPPTSLGQSDRETKFKFYLWRYSQGSVHDPPLNKAGLEDVVLCVLSIAIAVCCNPFRVLRQIWAHVVVVILFVGFVFWNGGVVLGDKSNHIATIHLPQLLYIWPLFAFFSAPLILAWPIQRLANILGDNGSSNSNNNCTANSDPQDPCTGQQQAISGASWLSITMNLTGIAALVPLTLAIVRYNTIIHPFTLADNRHYMFYIFRYSILRADWVRYALVPVYITAGLLCWAVLGGVRQHSSGIDRPSITTTNSSSSSLSIKETLHTSNDYGTPTIQTASSHPADNKTSHLAPSLSTALIWFLTTALSLITAPLVEPRYFILPWVFWRLLTPSWSIPWRFLNGASLLKRTDSGDNNNKGINQKKGSDNKAAYDVRLFVETAWFILINIATMYIFITRPFYWKNPDGSLADGGQVQRFMW</sequence>
<evidence type="ECO:0000256" key="13">
    <source>
        <dbReference type="ARBA" id="ARBA00044727"/>
    </source>
</evidence>
<name>A0A2T3ANB2_9PEZI</name>
<accession>A0A2T3ANB2</accession>
<keyword evidence="11 15" id="KW-0472">Membrane</keyword>